<dbReference type="PANTHER" id="PTHR33542:SF3">
    <property type="entry name" value="SIROHYDROCHLORIN FERROCHELATASE, CHLOROPLASTIC"/>
    <property type="match status" value="1"/>
</dbReference>
<dbReference type="EMBL" id="JBGMDY010000001">
    <property type="protein sequence ID" value="KAL2347511.1"/>
    <property type="molecule type" value="Genomic_DNA"/>
</dbReference>
<evidence type="ECO:0008006" key="5">
    <source>
        <dbReference type="Google" id="ProtNLM"/>
    </source>
</evidence>
<organism evidence="3 4">
    <name type="scientific">Flemingia macrophylla</name>
    <dbReference type="NCBI Taxonomy" id="520843"/>
    <lineage>
        <taxon>Eukaryota</taxon>
        <taxon>Viridiplantae</taxon>
        <taxon>Streptophyta</taxon>
        <taxon>Embryophyta</taxon>
        <taxon>Tracheophyta</taxon>
        <taxon>Spermatophyta</taxon>
        <taxon>Magnoliopsida</taxon>
        <taxon>eudicotyledons</taxon>
        <taxon>Gunneridae</taxon>
        <taxon>Pentapetalae</taxon>
        <taxon>rosids</taxon>
        <taxon>fabids</taxon>
        <taxon>Fabales</taxon>
        <taxon>Fabaceae</taxon>
        <taxon>Papilionoideae</taxon>
        <taxon>50 kb inversion clade</taxon>
        <taxon>NPAAA clade</taxon>
        <taxon>indigoferoid/millettioid clade</taxon>
        <taxon>Phaseoleae</taxon>
        <taxon>Flemingia</taxon>
    </lineage>
</organism>
<dbReference type="Proteomes" id="UP001603857">
    <property type="component" value="Unassembled WGS sequence"/>
</dbReference>
<evidence type="ECO:0000256" key="1">
    <source>
        <dbReference type="ARBA" id="ARBA00022723"/>
    </source>
</evidence>
<dbReference type="CDD" id="cd03416">
    <property type="entry name" value="CbiX_SirB_N"/>
    <property type="match status" value="1"/>
</dbReference>
<dbReference type="Gene3D" id="3.40.50.1400">
    <property type="match status" value="1"/>
</dbReference>
<dbReference type="GO" id="GO:0016829">
    <property type="term" value="F:lyase activity"/>
    <property type="evidence" value="ECO:0007669"/>
    <property type="project" value="UniProtKB-KW"/>
</dbReference>
<reference evidence="3 4" key="1">
    <citation type="submission" date="2024-08" db="EMBL/GenBank/DDBJ databases">
        <title>Insights into the chromosomal genome structure of Flemingia macrophylla.</title>
        <authorList>
            <person name="Ding Y."/>
            <person name="Zhao Y."/>
            <person name="Bi W."/>
            <person name="Wu M."/>
            <person name="Zhao G."/>
            <person name="Gong Y."/>
            <person name="Li W."/>
            <person name="Zhang P."/>
        </authorList>
    </citation>
    <scope>NUCLEOTIDE SEQUENCE [LARGE SCALE GENOMIC DNA]</scope>
    <source>
        <strain evidence="3">DYQJB</strain>
        <tissue evidence="3">Leaf</tissue>
    </source>
</reference>
<dbReference type="InterPro" id="IPR002762">
    <property type="entry name" value="CbiX-like"/>
</dbReference>
<protein>
    <recommendedName>
        <fullName evidence="5">Sirohydrochlorin ferrochelatase</fullName>
    </recommendedName>
</protein>
<sequence>MMPMKSLSLNSHAFSSFSTSEIGTNQRWAPLKSLNFLCSSSKPQNLSRFVCVSSQNGGLRENTGEVGRRDAVIIVDHGSRRKESNVMLNEFVKIFKHKIGYEIVEPTHMELAEPSIRDAFQSCVKQGAHRVIVDPFFSVWKALESDIPSLSAEAAKEHPGVAYIVTARLGLHELLVDQALLKALAGDEDECSVCAGTGKCELYYFEKFQDEMQNCSENEVFLRVCGKKHPGYVRGMGLGVSPSQIIGSSSHATSTTTSFESNKRIEQMQAEMNSIKAQVVEVDVLKQRIAFLMPRANRDQIWNRLSISVRLREVIYQKERERIHLRLFRYFLKLSQSRLCDGYCDDYGNCRDVDFATITAMVRITVAMSTLRRLW</sequence>
<keyword evidence="2" id="KW-0456">Lyase</keyword>
<dbReference type="SUPFAM" id="SSF53800">
    <property type="entry name" value="Chelatase"/>
    <property type="match status" value="1"/>
</dbReference>
<dbReference type="GO" id="GO:0046872">
    <property type="term" value="F:metal ion binding"/>
    <property type="evidence" value="ECO:0007669"/>
    <property type="project" value="UniProtKB-KW"/>
</dbReference>
<evidence type="ECO:0000313" key="3">
    <source>
        <dbReference type="EMBL" id="KAL2347511.1"/>
    </source>
</evidence>
<name>A0ABD1NHF7_9FABA</name>
<keyword evidence="4" id="KW-1185">Reference proteome</keyword>
<evidence type="ECO:0000256" key="2">
    <source>
        <dbReference type="ARBA" id="ARBA00023239"/>
    </source>
</evidence>
<proteinExistence type="predicted"/>
<dbReference type="Pfam" id="PF01903">
    <property type="entry name" value="CbiX"/>
    <property type="match status" value="1"/>
</dbReference>
<dbReference type="PANTHER" id="PTHR33542">
    <property type="entry name" value="SIROHYDROCHLORIN FERROCHELATASE, CHLOROPLASTIC"/>
    <property type="match status" value="1"/>
</dbReference>
<evidence type="ECO:0000313" key="4">
    <source>
        <dbReference type="Proteomes" id="UP001603857"/>
    </source>
</evidence>
<dbReference type="InterPro" id="IPR050963">
    <property type="entry name" value="Sirohydro_Cobaltochel/CbiX"/>
</dbReference>
<keyword evidence="1" id="KW-0479">Metal-binding</keyword>
<dbReference type="AlphaFoldDB" id="A0ABD1NHF7"/>
<accession>A0ABD1NHF7</accession>
<comment type="caution">
    <text evidence="3">The sequence shown here is derived from an EMBL/GenBank/DDBJ whole genome shotgun (WGS) entry which is preliminary data.</text>
</comment>
<gene>
    <name evidence="3" type="ORF">Fmac_001511</name>
</gene>